<evidence type="ECO:0000313" key="1">
    <source>
        <dbReference type="EMBL" id="AAF24040.1"/>
    </source>
</evidence>
<dbReference type="EMBL" id="CH471082">
    <property type="protein sequence ID" value="EAW77751.1"/>
    <property type="molecule type" value="Genomic_DNA"/>
</dbReference>
<reference evidence="2" key="3">
    <citation type="submission" date="2005-07" db="EMBL/GenBank/DDBJ databases">
        <authorList>
            <person name="Mural R.J."/>
            <person name="Istrail S."/>
            <person name="Sutton G."/>
            <person name="Florea L."/>
            <person name="Halpern A.L."/>
            <person name="Mobarry C.M."/>
            <person name="Lippert R."/>
            <person name="Walenz B."/>
            <person name="Shatkay H."/>
            <person name="Dew I."/>
            <person name="Miller J.R."/>
            <person name="Flanigan M.J."/>
            <person name="Edwards N.J."/>
            <person name="Bolanos R."/>
            <person name="Fasulo D."/>
            <person name="Halldorsson B.V."/>
            <person name="Hannenhalli S."/>
            <person name="Turner R."/>
            <person name="Yooseph S."/>
            <person name="Lu F."/>
            <person name="Nusskern D.R."/>
            <person name="Shue B.C."/>
            <person name="Zheng X.H."/>
            <person name="Zhong F."/>
            <person name="Delcher A.L."/>
            <person name="Huson D.H."/>
            <person name="Kravitz S.A."/>
            <person name="Mouchard L."/>
            <person name="Reinert K."/>
            <person name="Remington K.A."/>
            <person name="Clark A.G."/>
            <person name="Waterman M.S."/>
            <person name="Eichler E.E."/>
            <person name="Adams M.D."/>
            <person name="Hunkapiller M.W."/>
            <person name="Myers E.W."/>
            <person name="Venter J.C."/>
        </authorList>
    </citation>
    <scope>NUCLEOTIDE SEQUENCE</scope>
</reference>
<evidence type="ECO:0000313" key="2">
    <source>
        <dbReference type="EMBL" id="EAW77751.1"/>
    </source>
</evidence>
<accession>Q9UI64</accession>
<organism evidence="1">
    <name type="scientific">Homo sapiens</name>
    <name type="common">Human</name>
    <dbReference type="NCBI Taxonomy" id="9606"/>
    <lineage>
        <taxon>Eukaryota</taxon>
        <taxon>Metazoa</taxon>
        <taxon>Chordata</taxon>
        <taxon>Craniata</taxon>
        <taxon>Vertebrata</taxon>
        <taxon>Euteleostomi</taxon>
        <taxon>Mammalia</taxon>
        <taxon>Eutheria</taxon>
        <taxon>Euarchontoglires</taxon>
        <taxon>Primates</taxon>
        <taxon>Haplorrhini</taxon>
        <taxon>Catarrhini</taxon>
        <taxon>Hominidae</taxon>
        <taxon>Homo</taxon>
    </lineage>
</organism>
<gene>
    <name evidence="2" type="ORF">hCG_2003078</name>
</gene>
<proteinExistence type="evidence at transcript level"/>
<sequence>RLIKYKLLVSELCIYFECTEAFLLACFSCNPFKN</sequence>
<protein>
    <submittedName>
        <fullName evidence="2">HCG2003078</fullName>
    </submittedName>
    <submittedName>
        <fullName evidence="1">PRO0452</fullName>
    </submittedName>
</protein>
<name>Q9UI64_HUMAN</name>
<reference evidence="1" key="1">
    <citation type="submission" date="1998-09" db="EMBL/GenBank/DDBJ databases">
        <title>Functional prediction of the coding sequences of 50 new genes deduced by analysis of cDNA clones from human fetal liver.</title>
        <authorList>
            <person name="Yu Y."/>
            <person name="Zhang C."/>
            <person name="Luo L."/>
            <person name="Ouyang S."/>
            <person name="Zhang S."/>
            <person name="Li W."/>
            <person name="Wu J."/>
            <person name="Zhou S."/>
            <person name="Liu M."/>
            <person name="He F."/>
        </authorList>
    </citation>
    <scope>NUCLEOTIDE SEQUENCE</scope>
    <source>
        <tissue evidence="1">Liver</tissue>
    </source>
</reference>
<dbReference type="EMBL" id="AF090925">
    <property type="protein sequence ID" value="AAF24040.1"/>
    <property type="molecule type" value="mRNA"/>
</dbReference>
<reference evidence="2" key="2">
    <citation type="journal article" date="2001" name="Science">
        <title>The sequence of the human genome.</title>
        <authorList>
            <person name="Venter J.C."/>
            <person name="Adams M.D."/>
            <person name="Myers E.W."/>
            <person name="Li P.W."/>
            <person name="Mural R.J."/>
            <person name="Sutton G.G."/>
            <person name="Smith H.O."/>
            <person name="Yandell M."/>
            <person name="Evans C.A."/>
            <person name="Holt R.A."/>
            <person name="Gocayne J.D."/>
            <person name="Amanatides P."/>
            <person name="Ballew R.M."/>
            <person name="Huson D.H."/>
            <person name="Wortman J.R."/>
            <person name="Zhang Q."/>
            <person name="Kodira C.D."/>
            <person name="Zheng X.H."/>
            <person name="Chen L."/>
            <person name="Skupski M."/>
            <person name="Subramanian G."/>
            <person name="Thomas P.D."/>
            <person name="Zhang J."/>
            <person name="Gabor Miklos G.L."/>
            <person name="Nelson C."/>
            <person name="Broder S."/>
            <person name="Clark A.G."/>
            <person name="Nadeau J."/>
            <person name="McKusick V.A."/>
            <person name="Zinder N."/>
            <person name="Levine A.J."/>
            <person name="Roberts R.J."/>
            <person name="Simon M."/>
            <person name="Slayman C."/>
            <person name="Hunkapiller M."/>
            <person name="Bolanos R."/>
            <person name="Delcher A."/>
            <person name="Dew I."/>
            <person name="Fasulo D."/>
            <person name="Flanigan M."/>
            <person name="Florea L."/>
            <person name="Halpern A."/>
            <person name="Hannenhalli S."/>
            <person name="Kravitz S."/>
            <person name="Levy S."/>
            <person name="Mobarry C."/>
            <person name="Reinert K."/>
            <person name="Remington K."/>
            <person name="Abu-Threideh J."/>
            <person name="Beasley E."/>
            <person name="Biddick K."/>
            <person name="Bonazzi V."/>
            <person name="Brandon R."/>
            <person name="Cargill M."/>
            <person name="Chandramouliswaran I."/>
            <person name="Charlab R."/>
            <person name="Chaturvedi K."/>
            <person name="Deng Z."/>
            <person name="Di Francesco V."/>
            <person name="Dunn P."/>
            <person name="Eilbeck K."/>
            <person name="Evangelista C."/>
            <person name="Gabrielian A.E."/>
            <person name="Gan W."/>
            <person name="Ge W."/>
            <person name="Gong F."/>
            <person name="Gu Z."/>
            <person name="Guan P."/>
            <person name="Heiman T.J."/>
            <person name="Higgins M.E."/>
            <person name="Ji R.R."/>
            <person name="Ke Z."/>
            <person name="Ketchum K.A."/>
            <person name="Lai Z."/>
            <person name="Lei Y."/>
            <person name="Li Z."/>
            <person name="Li J."/>
            <person name="Liang Y."/>
            <person name="Lin X."/>
            <person name="Lu F."/>
            <person name="Merkulov G.V."/>
            <person name="Milshina N."/>
            <person name="Moore H.M."/>
            <person name="Naik A.K."/>
            <person name="Narayan V.A."/>
            <person name="Neelam B."/>
            <person name="Nusskern D."/>
            <person name="Rusch D.B."/>
            <person name="Salzberg S."/>
            <person name="Shao W."/>
            <person name="Shue B."/>
            <person name="Sun J."/>
            <person name="Wang Z."/>
            <person name="Wang A."/>
            <person name="Wang X."/>
            <person name="Wang J."/>
            <person name="Wei M."/>
            <person name="Wides R."/>
            <person name="Xiao C."/>
            <person name="Yan C."/>
            <person name="Yao A."/>
            <person name="Ye J."/>
            <person name="Zhan M."/>
            <person name="Zhang W."/>
            <person name="Zhang H."/>
            <person name="Zhao Q."/>
            <person name="Zheng L."/>
            <person name="Zhong F."/>
            <person name="Zhong W."/>
            <person name="Zhu S."/>
            <person name="Zhao S."/>
            <person name="Gilbert D."/>
            <person name="Baumhueter S."/>
            <person name="Spier G."/>
            <person name="Carter C."/>
            <person name="Cravchik A."/>
            <person name="Woodage T."/>
            <person name="Ali F."/>
            <person name="An H."/>
            <person name="Awe A."/>
            <person name="Baldwin D."/>
            <person name="Baden H."/>
            <person name="Barnstead M."/>
            <person name="Barrow I."/>
            <person name="Beeson K."/>
            <person name="Busam D."/>
            <person name="Carver A."/>
            <person name="Center A."/>
            <person name="Cheng M.L."/>
            <person name="Curry L."/>
            <person name="Danaher S."/>
            <person name="Davenport L."/>
            <person name="Desilets R."/>
            <person name="Dietz S."/>
            <person name="Dodson K."/>
            <person name="Doup L."/>
            <person name="Ferriera S."/>
            <person name="Garg N."/>
            <person name="Gluecksmann A."/>
            <person name="Hart B."/>
            <person name="Haynes J."/>
            <person name="Haynes C."/>
            <person name="Heiner C."/>
            <person name="Hladun S."/>
            <person name="Hostin D."/>
            <person name="Houck J."/>
            <person name="Howland T."/>
            <person name="Ibegwam C."/>
            <person name="Johnson J."/>
            <person name="Kalush F."/>
            <person name="Kline L."/>
            <person name="Koduru S."/>
            <person name="Love A."/>
            <person name="Mann F."/>
            <person name="May D."/>
            <person name="McCawley S."/>
            <person name="McIntosh T."/>
            <person name="McMullen I."/>
            <person name="Moy M."/>
            <person name="Moy L."/>
            <person name="Murphy B."/>
            <person name="Nelson K."/>
            <person name="Pfannkoch C."/>
            <person name="Pratts E."/>
            <person name="Puri V."/>
            <person name="Qureshi H."/>
            <person name="Reardon M."/>
            <person name="Rodriguez R."/>
            <person name="Rogers Y.H."/>
            <person name="Romblad D."/>
            <person name="Ruhfel B."/>
            <person name="Scott R."/>
            <person name="Sitter C."/>
            <person name="Smallwood M."/>
            <person name="Stewart E."/>
            <person name="Strong R."/>
            <person name="Suh E."/>
            <person name="Thomas R."/>
            <person name="Tint N.N."/>
            <person name="Tse S."/>
            <person name="Vech C."/>
            <person name="Wang G."/>
            <person name="Wetter J."/>
            <person name="Williams S."/>
            <person name="Williams M."/>
            <person name="Windsor S."/>
            <person name="Winn-Deen E."/>
            <person name="Wolfe K."/>
            <person name="Zaveri J."/>
            <person name="Zaveri K."/>
            <person name="Abril J.F."/>
            <person name="Guigo R."/>
            <person name="Campbell M.J."/>
            <person name="Sjolander K.V."/>
            <person name="Karlak B."/>
            <person name="Kejariwal A."/>
            <person name="Mi H."/>
            <person name="Lazareva B."/>
            <person name="Hatton T."/>
            <person name="Narechania A."/>
            <person name="Diemer K."/>
            <person name="Muruganujan A."/>
            <person name="Guo N."/>
            <person name="Sato S."/>
            <person name="Bafna V."/>
            <person name="Istrail S."/>
            <person name="Lippert R."/>
            <person name="Schwartz R."/>
            <person name="Walenz B."/>
            <person name="Yooseph S."/>
            <person name="Allen D."/>
            <person name="Basu A."/>
            <person name="Baxendale J."/>
            <person name="Blick L."/>
            <person name="Caminha M."/>
            <person name="Carnes-Stine J."/>
            <person name="Caulk P."/>
            <person name="Chiang Y.H."/>
            <person name="Coyne M."/>
            <person name="Dahlke C."/>
            <person name="Mays A."/>
            <person name="Dombroski M."/>
            <person name="Donnelly M."/>
            <person name="Ely D."/>
            <person name="Esparham S."/>
            <person name="Fosler C."/>
            <person name="Gire H."/>
            <person name="Glanowski S."/>
            <person name="Glasser K."/>
            <person name="Glodek A."/>
            <person name="Gorokhov M."/>
            <person name="Graham K."/>
            <person name="Gropman B."/>
            <person name="Harris M."/>
            <person name="Heil J."/>
            <person name="Henderson S."/>
            <person name="Hoover J."/>
            <person name="Jennings D."/>
            <person name="Jordan C."/>
            <person name="Jordan J."/>
            <person name="Kasha J."/>
            <person name="Kagan L."/>
            <person name="Kraft C."/>
            <person name="Levitsky A."/>
            <person name="Lewis M."/>
            <person name="Liu X."/>
            <person name="Lopez J."/>
            <person name="Ma D."/>
            <person name="Majoros W."/>
            <person name="McDaniel J."/>
            <person name="Murphy S."/>
            <person name="Newman M."/>
            <person name="Nguyen T."/>
            <person name="Nguyen N."/>
            <person name="Nodell M."/>
            <person name="Pan S."/>
            <person name="Peck J."/>
            <person name="Peterson M."/>
            <person name="Rowe W."/>
            <person name="Sanders R."/>
            <person name="Scott J."/>
            <person name="Simpson M."/>
            <person name="Smith T."/>
            <person name="Sprague A."/>
            <person name="Stockwell T."/>
            <person name="Turner R."/>
            <person name="Venter E."/>
            <person name="Wang M."/>
            <person name="Wen M."/>
            <person name="Wu D."/>
            <person name="Wu M."/>
            <person name="Xia A."/>
            <person name="Zandieh A."/>
            <person name="Zhu X."/>
        </authorList>
    </citation>
    <scope>NUCLEOTIDE SEQUENCE</scope>
</reference>
<feature type="non-terminal residue" evidence="1">
    <location>
        <position position="1"/>
    </location>
</feature>
<dbReference type="AlphaFoldDB" id="Q9UI64"/>